<feature type="compositionally biased region" description="Low complexity" evidence="1">
    <location>
        <begin position="256"/>
        <end position="267"/>
    </location>
</feature>
<dbReference type="GO" id="GO:0005576">
    <property type="term" value="C:extracellular region"/>
    <property type="evidence" value="ECO:0007669"/>
    <property type="project" value="InterPro"/>
</dbReference>
<feature type="region of interest" description="Disordered" evidence="1">
    <location>
        <begin position="255"/>
        <end position="276"/>
    </location>
</feature>
<feature type="domain" description="Chitin-binding type-2" evidence="2">
    <location>
        <begin position="392"/>
        <end position="451"/>
    </location>
</feature>
<dbReference type="Gene3D" id="2.170.140.10">
    <property type="entry name" value="Chitin binding domain"/>
    <property type="match status" value="1"/>
</dbReference>
<proteinExistence type="predicted"/>
<reference evidence="4" key="1">
    <citation type="submission" date="2025-08" db="UniProtKB">
        <authorList>
            <consortium name="RefSeq"/>
        </authorList>
    </citation>
    <scope>IDENTIFICATION</scope>
    <source>
        <strain evidence="4">Airmid</strain>
    </source>
</reference>
<accession>A0A6P6Y821</accession>
<evidence type="ECO:0000259" key="2">
    <source>
        <dbReference type="PROSITE" id="PS50940"/>
    </source>
</evidence>
<dbReference type="AlphaFoldDB" id="A0A6P6Y821"/>
<keyword evidence="3" id="KW-1185">Reference proteome</keyword>
<dbReference type="GO" id="GO:0008061">
    <property type="term" value="F:chitin binding"/>
    <property type="evidence" value="ECO:0007669"/>
    <property type="project" value="InterPro"/>
</dbReference>
<dbReference type="Proteomes" id="UP000515146">
    <property type="component" value="Unplaced"/>
</dbReference>
<dbReference type="SMART" id="SM00494">
    <property type="entry name" value="ChtBD2"/>
    <property type="match status" value="1"/>
</dbReference>
<protein>
    <submittedName>
        <fullName evidence="4">Uncharacterized protein LOC113795462 isoform X1</fullName>
    </submittedName>
</protein>
<dbReference type="OrthoDB" id="6407151at2759"/>
<dbReference type="RefSeq" id="XP_027201445.1">
    <property type="nucleotide sequence ID" value="XM_027345644.1"/>
</dbReference>
<evidence type="ECO:0000256" key="1">
    <source>
        <dbReference type="SAM" id="MobiDB-lite"/>
    </source>
</evidence>
<dbReference type="OMA" id="NIQTHRE"/>
<dbReference type="InterPro" id="IPR002557">
    <property type="entry name" value="Chitin-bd_dom"/>
</dbReference>
<dbReference type="PROSITE" id="PS50940">
    <property type="entry name" value="CHIT_BIND_II"/>
    <property type="match status" value="1"/>
</dbReference>
<name>A0A6P6Y821_DERPT</name>
<dbReference type="InParanoid" id="A0A6P6Y821"/>
<dbReference type="KEGG" id="dpte:113795462"/>
<organism evidence="3 4">
    <name type="scientific">Dermatophagoides pteronyssinus</name>
    <name type="common">European house dust mite</name>
    <dbReference type="NCBI Taxonomy" id="6956"/>
    <lineage>
        <taxon>Eukaryota</taxon>
        <taxon>Metazoa</taxon>
        <taxon>Ecdysozoa</taxon>
        <taxon>Arthropoda</taxon>
        <taxon>Chelicerata</taxon>
        <taxon>Arachnida</taxon>
        <taxon>Acari</taxon>
        <taxon>Acariformes</taxon>
        <taxon>Sarcoptiformes</taxon>
        <taxon>Astigmata</taxon>
        <taxon>Psoroptidia</taxon>
        <taxon>Analgoidea</taxon>
        <taxon>Pyroglyphidae</taxon>
        <taxon>Dermatophagoidinae</taxon>
        <taxon>Dermatophagoides</taxon>
    </lineage>
</organism>
<sequence>MTPLFQQLVIIAISISSLCLLTIIADKSLALEPDWNDKIFGRSRQAMTSTTSTTTTTNIPRSTPITAFTAKPSVTLMPLRTYWSQPTATTSNSFNIYHHYDDHHPSSTVVHPYRQASRIPYHFPARTSSYHNYHHFVRSPPFFIQPQTELPKSLLPASDSYDWIRELIQTRLDESKRHLQQVQKSMEQLKTKTTLSSMLTTTTTTPPPPPTTIATTATFPPPTTTIASDHLQNNNRVDVDYADDNQDENLDYLDDQQQTNKSNSSSNHLKPGQRSEKIKGQKFAQTIVMNQNDDNSWKQSEIPNEMVINGTASDTEMENISSSITSEENDENRMDMDNNKRKHLMEDSQRINDLDMDMLEWKSINSLFGNDPINSTATINYNPKMNRPKQWSFQCPDNVSGFFADLSSDCQAYYHCSGHRRERFRFECPTGTRFNERSSNCDWQHNVDCYQQFDLLRA</sequence>
<dbReference type="SUPFAM" id="SSF57625">
    <property type="entry name" value="Invertebrate chitin-binding proteins"/>
    <property type="match status" value="1"/>
</dbReference>
<evidence type="ECO:0000313" key="4">
    <source>
        <dbReference type="RefSeq" id="XP_027201445.1"/>
    </source>
</evidence>
<dbReference type="InterPro" id="IPR036508">
    <property type="entry name" value="Chitin-bd_dom_sf"/>
</dbReference>
<dbReference type="Pfam" id="PF01607">
    <property type="entry name" value="CBM_14"/>
    <property type="match status" value="1"/>
</dbReference>
<evidence type="ECO:0000313" key="3">
    <source>
        <dbReference type="Proteomes" id="UP000515146"/>
    </source>
</evidence>
<gene>
    <name evidence="4" type="primary">LOC113795462</name>
</gene>